<evidence type="ECO:0000259" key="6">
    <source>
        <dbReference type="Pfam" id="PF00724"/>
    </source>
</evidence>
<evidence type="ECO:0000313" key="7">
    <source>
        <dbReference type="EMBL" id="TPX33396.1"/>
    </source>
</evidence>
<keyword evidence="5" id="KW-0560">Oxidoreductase</keyword>
<evidence type="ECO:0000256" key="5">
    <source>
        <dbReference type="ARBA" id="ARBA00023002"/>
    </source>
</evidence>
<evidence type="ECO:0000256" key="3">
    <source>
        <dbReference type="ARBA" id="ARBA00022643"/>
    </source>
</evidence>
<dbReference type="AlphaFoldDB" id="A0A507C5Z9"/>
<dbReference type="OrthoDB" id="72788at2759"/>
<dbReference type="EMBL" id="QEAO01000021">
    <property type="protein sequence ID" value="TPX33396.1"/>
    <property type="molecule type" value="Genomic_DNA"/>
</dbReference>
<dbReference type="STRING" id="1806994.A0A507C5Z9"/>
<dbReference type="RefSeq" id="XP_031024408.1">
    <property type="nucleotide sequence ID" value="XM_031169608.1"/>
</dbReference>
<evidence type="ECO:0000256" key="1">
    <source>
        <dbReference type="ARBA" id="ARBA00001917"/>
    </source>
</evidence>
<dbReference type="InterPro" id="IPR013785">
    <property type="entry name" value="Aldolase_TIM"/>
</dbReference>
<dbReference type="Gene3D" id="3.20.20.70">
    <property type="entry name" value="Aldolase class I"/>
    <property type="match status" value="1"/>
</dbReference>
<dbReference type="GO" id="GO:0010181">
    <property type="term" value="F:FMN binding"/>
    <property type="evidence" value="ECO:0007669"/>
    <property type="project" value="InterPro"/>
</dbReference>
<dbReference type="GO" id="GO:0050661">
    <property type="term" value="F:NADP binding"/>
    <property type="evidence" value="ECO:0007669"/>
    <property type="project" value="InterPro"/>
</dbReference>
<feature type="domain" description="NADH:flavin oxidoreductase/NADH oxidase N-terminal" evidence="6">
    <location>
        <begin position="33"/>
        <end position="372"/>
    </location>
</feature>
<sequence>MSSAQIVQTVPLSQKVPLKNVGSALNLTKETPSLFQPISFRNMTLKNRLVVSPMCMYSAEDGMMNVFSLAHQTQFAIRGASLVIFEATGILPNGRITPACAGIWKDEQIVPMMPSIELIHRYGGKAGIQLAHAGRKGSNMSPHFGLPASHDTLSPESEGGWPNNIWGPSAIQGFPTAGIPKEMTKQDIEDCKTAFVDAALRADKAGFDMIEIHAAHGYLIHEFLSPVSNKRTDEYGGSFENRIRFCVEVINAVRAAYPQEKPVWLRISVSDYIEGGWSIQESARLAEIVYPLGIDLIDCSGGGLSPAQKVPYGPAFNLPGAEEIRKVVPSGAIGLTGQITDSKQAQTFLDEKKADLFIIGREFLRNPSLVLTFGYELGVDVQWPTQYERAKKHRA</sequence>
<comment type="cofactor">
    <cofactor evidence="1">
        <name>FMN</name>
        <dbReference type="ChEBI" id="CHEBI:58210"/>
    </cofactor>
</comment>
<dbReference type="InterPro" id="IPR044152">
    <property type="entry name" value="YqjM-like"/>
</dbReference>
<evidence type="ECO:0000256" key="4">
    <source>
        <dbReference type="ARBA" id="ARBA00022857"/>
    </source>
</evidence>
<dbReference type="Proteomes" id="UP000319731">
    <property type="component" value="Unassembled WGS sequence"/>
</dbReference>
<evidence type="ECO:0000256" key="2">
    <source>
        <dbReference type="ARBA" id="ARBA00022630"/>
    </source>
</evidence>
<organism evidence="7 8">
    <name type="scientific">Synchytrium microbalum</name>
    <dbReference type="NCBI Taxonomy" id="1806994"/>
    <lineage>
        <taxon>Eukaryota</taxon>
        <taxon>Fungi</taxon>
        <taxon>Fungi incertae sedis</taxon>
        <taxon>Chytridiomycota</taxon>
        <taxon>Chytridiomycota incertae sedis</taxon>
        <taxon>Chytridiomycetes</taxon>
        <taxon>Synchytriales</taxon>
        <taxon>Synchytriaceae</taxon>
        <taxon>Synchytrium</taxon>
    </lineage>
</organism>
<keyword evidence="4" id="KW-0521">NADP</keyword>
<comment type="caution">
    <text evidence="7">The sequence shown here is derived from an EMBL/GenBank/DDBJ whole genome shotgun (WGS) entry which is preliminary data.</text>
</comment>
<dbReference type="PANTHER" id="PTHR43303:SF4">
    <property type="entry name" value="NADPH DEHYDROGENASE C23G7.10C-RELATED"/>
    <property type="match status" value="1"/>
</dbReference>
<dbReference type="GeneID" id="42004905"/>
<keyword evidence="8" id="KW-1185">Reference proteome</keyword>
<dbReference type="PANTHER" id="PTHR43303">
    <property type="entry name" value="NADPH DEHYDROGENASE C23G7.10C-RELATED"/>
    <property type="match status" value="1"/>
</dbReference>
<keyword evidence="2" id="KW-0285">Flavoprotein</keyword>
<proteinExistence type="predicted"/>
<protein>
    <recommendedName>
        <fullName evidence="6">NADH:flavin oxidoreductase/NADH oxidase N-terminal domain-containing protein</fullName>
    </recommendedName>
</protein>
<dbReference type="InterPro" id="IPR001155">
    <property type="entry name" value="OxRdtase_FMN_N"/>
</dbReference>
<accession>A0A507C5Z9</accession>
<reference evidence="7 8" key="1">
    <citation type="journal article" date="2019" name="Sci. Rep.">
        <title>Comparative genomics of chytrid fungi reveal insights into the obligate biotrophic and pathogenic lifestyle of Synchytrium endobioticum.</title>
        <authorList>
            <person name="van de Vossenberg B.T.L.H."/>
            <person name="Warris S."/>
            <person name="Nguyen H.D.T."/>
            <person name="van Gent-Pelzer M.P.E."/>
            <person name="Joly D.L."/>
            <person name="van de Geest H.C."/>
            <person name="Bonants P.J.M."/>
            <person name="Smith D.S."/>
            <person name="Levesque C.A."/>
            <person name="van der Lee T.A.J."/>
        </authorList>
    </citation>
    <scope>NUCLEOTIDE SEQUENCE [LARGE SCALE GENOMIC DNA]</scope>
    <source>
        <strain evidence="7 8">JEL517</strain>
    </source>
</reference>
<name>A0A507C5Z9_9FUNG</name>
<dbReference type="GO" id="GO:0003959">
    <property type="term" value="F:NADPH dehydrogenase activity"/>
    <property type="evidence" value="ECO:0007669"/>
    <property type="project" value="InterPro"/>
</dbReference>
<dbReference type="CDD" id="cd02932">
    <property type="entry name" value="OYE_YqiM_FMN"/>
    <property type="match status" value="1"/>
</dbReference>
<gene>
    <name evidence="7" type="ORF">SmJEL517_g03680</name>
</gene>
<dbReference type="SUPFAM" id="SSF51395">
    <property type="entry name" value="FMN-linked oxidoreductases"/>
    <property type="match status" value="1"/>
</dbReference>
<keyword evidence="3" id="KW-0288">FMN</keyword>
<evidence type="ECO:0000313" key="8">
    <source>
        <dbReference type="Proteomes" id="UP000319731"/>
    </source>
</evidence>
<dbReference type="Pfam" id="PF00724">
    <property type="entry name" value="Oxidored_FMN"/>
    <property type="match status" value="1"/>
</dbReference>